<accession>A0A6P3YUT4</accession>
<name>A0A6P3YUT4_ZIZJJ</name>
<feature type="coiled-coil region" evidence="1">
    <location>
        <begin position="314"/>
        <end position="344"/>
    </location>
</feature>
<sequence length="365" mass="41819">MENLNGSSNLGNLSYTGNQFQLPPRSPILFNFPPHFSSVVRAEGFPNPTHEFQAYHQRASSDSILQEEQPSWLEDLLEEPDTETQCFKGHRRSFSDSFAYSDATVPKASKNEERGFKDINAGTPNECHNHEHYHHEVSHALLHNTNRCKPSDLNEFWESSSVTAVTYSNGFMSTNDTMTLQTTEPSCISKKSDSIVKAVQEEPFVSSTVGSDSSQITNAPANNNDTKCSRQQTSHGSRVRKLRYIVQLERHLQALQARGSEASAQLEFLDQYNLILGMENRALKYRLDTLQQQQLIKYTSDDIKLVYVVGIVEHEMLEREVARLRNLYQQQQQQQQQLQQQQSTRRRSKTRDLDCQHANVFVVRH</sequence>
<reference evidence="4" key="1">
    <citation type="submission" date="2025-08" db="UniProtKB">
        <authorList>
            <consortium name="RefSeq"/>
        </authorList>
    </citation>
    <scope>IDENTIFICATION</scope>
    <source>
        <tissue evidence="4">Seedling</tissue>
    </source>
</reference>
<gene>
    <name evidence="4" type="primary">LOC107405041</name>
</gene>
<dbReference type="KEGG" id="zju:107405041"/>
<feature type="region of interest" description="Disordered" evidence="2">
    <location>
        <begin position="207"/>
        <end position="235"/>
    </location>
</feature>
<keyword evidence="1" id="KW-0175">Coiled coil</keyword>
<dbReference type="InterPro" id="IPR044797">
    <property type="entry name" value="At4g06598-like"/>
</dbReference>
<dbReference type="AlphaFoldDB" id="A0A6P3YUT4"/>
<dbReference type="GeneID" id="107405041"/>
<dbReference type="PANTHER" id="PTHR46835:SF2">
    <property type="entry name" value="BZIP TRANSCRIPTION FACTOR"/>
    <property type="match status" value="1"/>
</dbReference>
<dbReference type="RefSeq" id="XP_015867530.3">
    <property type="nucleotide sequence ID" value="XM_016012044.4"/>
</dbReference>
<dbReference type="Proteomes" id="UP001652623">
    <property type="component" value="Chromosome 5"/>
</dbReference>
<evidence type="ECO:0000256" key="1">
    <source>
        <dbReference type="SAM" id="Coils"/>
    </source>
</evidence>
<dbReference type="PANTHER" id="PTHR46835">
    <property type="entry name" value="BASIC-LEUCINE ZIPPER (BZIP) TRANSCRIPTION FACTOR FAMILY PROTEIN-RELATED"/>
    <property type="match status" value="1"/>
</dbReference>
<evidence type="ECO:0000313" key="3">
    <source>
        <dbReference type="Proteomes" id="UP001652623"/>
    </source>
</evidence>
<organism evidence="3 4">
    <name type="scientific">Ziziphus jujuba</name>
    <name type="common">Chinese jujube</name>
    <name type="synonym">Ziziphus sativa</name>
    <dbReference type="NCBI Taxonomy" id="326968"/>
    <lineage>
        <taxon>Eukaryota</taxon>
        <taxon>Viridiplantae</taxon>
        <taxon>Streptophyta</taxon>
        <taxon>Embryophyta</taxon>
        <taxon>Tracheophyta</taxon>
        <taxon>Spermatophyta</taxon>
        <taxon>Magnoliopsida</taxon>
        <taxon>eudicotyledons</taxon>
        <taxon>Gunneridae</taxon>
        <taxon>Pentapetalae</taxon>
        <taxon>rosids</taxon>
        <taxon>fabids</taxon>
        <taxon>Rosales</taxon>
        <taxon>Rhamnaceae</taxon>
        <taxon>Paliureae</taxon>
        <taxon>Ziziphus</taxon>
    </lineage>
</organism>
<evidence type="ECO:0000256" key="2">
    <source>
        <dbReference type="SAM" id="MobiDB-lite"/>
    </source>
</evidence>
<dbReference type="InParanoid" id="A0A6P3YUT4"/>
<keyword evidence="3" id="KW-1185">Reference proteome</keyword>
<proteinExistence type="predicted"/>
<protein>
    <submittedName>
        <fullName evidence="4">Uncharacterized protein At4g06598-like isoform X1</fullName>
    </submittedName>
</protein>
<evidence type="ECO:0000313" key="4">
    <source>
        <dbReference type="RefSeq" id="XP_015867530.3"/>
    </source>
</evidence>